<evidence type="ECO:0000313" key="12">
    <source>
        <dbReference type="EMBL" id="CAG9313274.1"/>
    </source>
</evidence>
<evidence type="ECO:0000256" key="6">
    <source>
        <dbReference type="ARBA" id="ARBA00022840"/>
    </source>
</evidence>
<dbReference type="InterPro" id="IPR011009">
    <property type="entry name" value="Kinase-like_dom_sf"/>
</dbReference>
<feature type="compositionally biased region" description="Polar residues" evidence="9">
    <location>
        <begin position="300"/>
        <end position="323"/>
    </location>
</feature>
<comment type="caution">
    <text evidence="12">The sequence shown here is derived from an EMBL/GenBank/DDBJ whole genome shotgun (WGS) entry which is preliminary data.</text>
</comment>
<dbReference type="InterPro" id="IPR008271">
    <property type="entry name" value="Ser/Thr_kinase_AS"/>
</dbReference>
<dbReference type="InterPro" id="IPR000719">
    <property type="entry name" value="Prot_kinase_dom"/>
</dbReference>
<dbReference type="PROSITE" id="PS00107">
    <property type="entry name" value="PROTEIN_KINASE_ATP"/>
    <property type="match status" value="1"/>
</dbReference>
<dbReference type="SUPFAM" id="SSF56112">
    <property type="entry name" value="Protein kinase-like (PK-like)"/>
    <property type="match status" value="1"/>
</dbReference>
<dbReference type="InterPro" id="IPR017441">
    <property type="entry name" value="Protein_kinase_ATP_BS"/>
</dbReference>
<reference evidence="12" key="1">
    <citation type="submission" date="2021-09" db="EMBL/GenBank/DDBJ databases">
        <authorList>
            <consortium name="AG Swart"/>
            <person name="Singh M."/>
            <person name="Singh A."/>
            <person name="Seah K."/>
            <person name="Emmerich C."/>
        </authorList>
    </citation>
    <scope>NUCLEOTIDE SEQUENCE</scope>
    <source>
        <strain evidence="12">ATCC30299</strain>
    </source>
</reference>
<dbReference type="Gene3D" id="1.10.510.10">
    <property type="entry name" value="Transferase(Phosphotransferase) domain 1"/>
    <property type="match status" value="1"/>
</dbReference>
<protein>
    <submittedName>
        <fullName evidence="12">Uncharacterized protein</fullName>
    </submittedName>
</protein>
<keyword evidence="4 7" id="KW-0547">Nucleotide-binding</keyword>
<proteinExistence type="inferred from homology"/>
<evidence type="ECO:0000259" key="10">
    <source>
        <dbReference type="PROSITE" id="PS50011"/>
    </source>
</evidence>
<evidence type="ECO:0000256" key="5">
    <source>
        <dbReference type="ARBA" id="ARBA00022777"/>
    </source>
</evidence>
<sequence length="435" mass="49397">MEEASPTQSIENFEIIRPLGRGGYSDVFHVKSIETNEEFALKVIKRNKPAQALNRVKNEISIQMKLEHPNIVKLHTSFEDSSFIYLLLEYCSGGELHSYIKQKERLSESETRRLCKQIINGIDLLHSKGIFHRDLKLGNVLLNKNKTIAKIGDFGLAIEIEGDDEMRRTICGTPNYISPEAASRKPYGLASDIWAFGCIVYACLVGKPPFDCPEVKQTLNKVKNLDYSIPDYLSQNAKDLIAQLLSPDPWKRLSTSQIMSHPFFNNNSIPKLQIKTDYCNRDYYEGDTSPLIKTGKARTGTDTKNGSRASIAHSTRTTQSSEGENMPLKYDQSQQVRRSLQLESIQPLSLYNLDPFVHTLNNGYIEITNQGSIKVYIAKRLLEVSSDGQVIFYQGKRYTLKTMPRSAQKLYLYASNCVDVIRKHSVQNSFDSQYI</sequence>
<comment type="subunit">
    <text evidence="1">Monomer.</text>
</comment>
<dbReference type="SMART" id="SM00220">
    <property type="entry name" value="S_TKc"/>
    <property type="match status" value="1"/>
</dbReference>
<dbReference type="Proteomes" id="UP001162131">
    <property type="component" value="Unassembled WGS sequence"/>
</dbReference>
<evidence type="ECO:0000256" key="9">
    <source>
        <dbReference type="SAM" id="MobiDB-lite"/>
    </source>
</evidence>
<evidence type="ECO:0000256" key="3">
    <source>
        <dbReference type="ARBA" id="ARBA00022679"/>
    </source>
</evidence>
<evidence type="ECO:0000256" key="2">
    <source>
        <dbReference type="ARBA" id="ARBA00022527"/>
    </source>
</evidence>
<feature type="region of interest" description="Disordered" evidence="9">
    <location>
        <begin position="293"/>
        <end position="325"/>
    </location>
</feature>
<feature type="domain" description="Protein kinase" evidence="10">
    <location>
        <begin position="13"/>
        <end position="264"/>
    </location>
</feature>
<dbReference type="GO" id="GO:0004674">
    <property type="term" value="F:protein serine/threonine kinase activity"/>
    <property type="evidence" value="ECO:0007669"/>
    <property type="project" value="UniProtKB-KW"/>
</dbReference>
<keyword evidence="5" id="KW-0418">Kinase</keyword>
<feature type="domain" description="Cryptic POLO box 1 (CPB1)" evidence="11">
    <location>
        <begin position="340"/>
        <end position="424"/>
    </location>
</feature>
<evidence type="ECO:0000256" key="1">
    <source>
        <dbReference type="ARBA" id="ARBA00011245"/>
    </source>
</evidence>
<dbReference type="PROSITE" id="PS51984">
    <property type="entry name" value="CPB1"/>
    <property type="match status" value="1"/>
</dbReference>
<evidence type="ECO:0000259" key="11">
    <source>
        <dbReference type="PROSITE" id="PS51984"/>
    </source>
</evidence>
<keyword evidence="6 7" id="KW-0067">ATP-binding</keyword>
<name>A0AAU9IQ10_9CILI</name>
<dbReference type="PANTHER" id="PTHR24345">
    <property type="entry name" value="SERINE/THREONINE-PROTEIN KINASE PLK"/>
    <property type="match status" value="1"/>
</dbReference>
<dbReference type="FunFam" id="3.30.200.20:FF:000042">
    <property type="entry name" value="Aurora kinase A"/>
    <property type="match status" value="1"/>
</dbReference>
<evidence type="ECO:0000256" key="8">
    <source>
        <dbReference type="RuleBase" id="RU000304"/>
    </source>
</evidence>
<dbReference type="PROSITE" id="PS50011">
    <property type="entry name" value="PROTEIN_KINASE_DOM"/>
    <property type="match status" value="1"/>
</dbReference>
<dbReference type="FunFam" id="1.10.510.10:FF:000571">
    <property type="entry name" value="Maternal embryonic leucine zipper kinase"/>
    <property type="match status" value="1"/>
</dbReference>
<evidence type="ECO:0000313" key="13">
    <source>
        <dbReference type="Proteomes" id="UP001162131"/>
    </source>
</evidence>
<keyword evidence="3" id="KW-0808">Transferase</keyword>
<evidence type="ECO:0000256" key="4">
    <source>
        <dbReference type="ARBA" id="ARBA00022741"/>
    </source>
</evidence>
<gene>
    <name evidence="12" type="ORF">BSTOLATCC_MIC8547</name>
</gene>
<dbReference type="EMBL" id="CAJZBQ010000010">
    <property type="protein sequence ID" value="CAG9313274.1"/>
    <property type="molecule type" value="Genomic_DNA"/>
</dbReference>
<dbReference type="PANTHER" id="PTHR24345:SF91">
    <property type="entry name" value="SERINE_THREONINE-PROTEIN KINASE PLK4"/>
    <property type="match status" value="1"/>
</dbReference>
<organism evidence="12 13">
    <name type="scientific">Blepharisma stoltei</name>
    <dbReference type="NCBI Taxonomy" id="1481888"/>
    <lineage>
        <taxon>Eukaryota</taxon>
        <taxon>Sar</taxon>
        <taxon>Alveolata</taxon>
        <taxon>Ciliophora</taxon>
        <taxon>Postciliodesmatophora</taxon>
        <taxon>Heterotrichea</taxon>
        <taxon>Heterotrichida</taxon>
        <taxon>Blepharismidae</taxon>
        <taxon>Blepharisma</taxon>
    </lineage>
</organism>
<dbReference type="InterPro" id="IPR033699">
    <property type="entry name" value="POLO_box_Plk4_1"/>
</dbReference>
<dbReference type="AlphaFoldDB" id="A0AAU9IQ10"/>
<feature type="binding site" evidence="7">
    <location>
        <position position="42"/>
    </location>
    <ligand>
        <name>ATP</name>
        <dbReference type="ChEBI" id="CHEBI:30616"/>
    </ligand>
</feature>
<accession>A0AAU9IQ10</accession>
<dbReference type="GO" id="GO:0005634">
    <property type="term" value="C:nucleus"/>
    <property type="evidence" value="ECO:0007669"/>
    <property type="project" value="TreeGrafter"/>
</dbReference>
<keyword evidence="2 8" id="KW-0723">Serine/threonine-protein kinase</keyword>
<comment type="similarity">
    <text evidence="8">Belongs to the protein kinase superfamily.</text>
</comment>
<keyword evidence="13" id="KW-1185">Reference proteome</keyword>
<dbReference type="PROSITE" id="PS00108">
    <property type="entry name" value="PROTEIN_KINASE_ST"/>
    <property type="match status" value="1"/>
</dbReference>
<dbReference type="GO" id="GO:0005524">
    <property type="term" value="F:ATP binding"/>
    <property type="evidence" value="ECO:0007669"/>
    <property type="project" value="UniProtKB-UniRule"/>
</dbReference>
<dbReference type="Pfam" id="PF00069">
    <property type="entry name" value="Pkinase"/>
    <property type="match status" value="1"/>
</dbReference>
<evidence type="ECO:0000256" key="7">
    <source>
        <dbReference type="PROSITE-ProRule" id="PRU10141"/>
    </source>
</evidence>